<dbReference type="InterPro" id="IPR050695">
    <property type="entry name" value="N-acetylmuramoyl_amidase_3"/>
</dbReference>
<evidence type="ECO:0000313" key="6">
    <source>
        <dbReference type="Proteomes" id="UP000198790"/>
    </source>
</evidence>
<dbReference type="Proteomes" id="UP000198790">
    <property type="component" value="Unassembled WGS sequence"/>
</dbReference>
<organism evidence="5 6">
    <name type="scientific">Algoriphagus aquimarinus</name>
    <dbReference type="NCBI Taxonomy" id="237018"/>
    <lineage>
        <taxon>Bacteria</taxon>
        <taxon>Pseudomonadati</taxon>
        <taxon>Bacteroidota</taxon>
        <taxon>Cytophagia</taxon>
        <taxon>Cytophagales</taxon>
        <taxon>Cyclobacteriaceae</taxon>
        <taxon>Algoriphagus</taxon>
    </lineage>
</organism>
<dbReference type="Gene3D" id="3.40.630.40">
    <property type="entry name" value="Zn-dependent exopeptidases"/>
    <property type="match status" value="1"/>
</dbReference>
<evidence type="ECO:0000256" key="3">
    <source>
        <dbReference type="ARBA" id="ARBA00022801"/>
    </source>
</evidence>
<dbReference type="FunFam" id="3.40.630.40:FF:000005">
    <property type="entry name" value="N-acetylmuramoyl-L-alanine amidase (AmiA)"/>
    <property type="match status" value="1"/>
</dbReference>
<dbReference type="InterPro" id="IPR002508">
    <property type="entry name" value="MurNAc-LAA_cat"/>
</dbReference>
<dbReference type="AlphaFoldDB" id="A0A1I0ZRI9"/>
<accession>A0A1I0ZRI9</accession>
<dbReference type="GO" id="GO:0008745">
    <property type="term" value="F:N-acetylmuramoyl-L-alanine amidase activity"/>
    <property type="evidence" value="ECO:0007669"/>
    <property type="project" value="UniProtKB-EC"/>
</dbReference>
<comment type="catalytic activity">
    <reaction evidence="1">
        <text>Hydrolyzes the link between N-acetylmuramoyl residues and L-amino acid residues in certain cell-wall glycopeptides.</text>
        <dbReference type="EC" id="3.5.1.28"/>
    </reaction>
</comment>
<dbReference type="PANTHER" id="PTHR30404">
    <property type="entry name" value="N-ACETYLMURAMOYL-L-ALANINE AMIDASE"/>
    <property type="match status" value="1"/>
</dbReference>
<dbReference type="PANTHER" id="PTHR30404:SF0">
    <property type="entry name" value="N-ACETYLMURAMOYL-L-ALANINE AMIDASE AMIC"/>
    <property type="match status" value="1"/>
</dbReference>
<proteinExistence type="predicted"/>
<dbReference type="Pfam" id="PF01520">
    <property type="entry name" value="Amidase_3"/>
    <property type="match status" value="1"/>
</dbReference>
<feature type="domain" description="MurNAc-LAA" evidence="4">
    <location>
        <begin position="99"/>
        <end position="257"/>
    </location>
</feature>
<protein>
    <recommendedName>
        <fullName evidence="2">N-acetylmuramoyl-L-alanine amidase</fullName>
        <ecNumber evidence="2">3.5.1.28</ecNumber>
    </recommendedName>
</protein>
<dbReference type="RefSeq" id="WP_092896935.1">
    <property type="nucleotide sequence ID" value="NZ_CAXBKE010000014.1"/>
</dbReference>
<keyword evidence="6" id="KW-1185">Reference proteome</keyword>
<dbReference type="CDD" id="cd02696">
    <property type="entry name" value="MurNAc-LAA"/>
    <property type="match status" value="1"/>
</dbReference>
<dbReference type="EMBL" id="FOKK01000006">
    <property type="protein sequence ID" value="SFB26968.1"/>
    <property type="molecule type" value="Genomic_DNA"/>
</dbReference>
<dbReference type="STRING" id="237018.SAMN04489723_106202"/>
<dbReference type="GO" id="GO:0009253">
    <property type="term" value="P:peptidoglycan catabolic process"/>
    <property type="evidence" value="ECO:0007669"/>
    <property type="project" value="InterPro"/>
</dbReference>
<evidence type="ECO:0000313" key="5">
    <source>
        <dbReference type="EMBL" id="SFB26968.1"/>
    </source>
</evidence>
<reference evidence="5 6" key="1">
    <citation type="submission" date="2016-10" db="EMBL/GenBank/DDBJ databases">
        <authorList>
            <person name="de Groot N.N."/>
        </authorList>
    </citation>
    <scope>NUCLEOTIDE SEQUENCE [LARGE SCALE GENOMIC DNA]</scope>
    <source>
        <strain evidence="5 6">DSM 23399</strain>
    </source>
</reference>
<dbReference type="SMART" id="SM00646">
    <property type="entry name" value="Ami_3"/>
    <property type="match status" value="1"/>
</dbReference>
<gene>
    <name evidence="5" type="ORF">SAMN04489723_106202</name>
</gene>
<dbReference type="OrthoDB" id="9806267at2"/>
<dbReference type="SUPFAM" id="SSF53187">
    <property type="entry name" value="Zn-dependent exopeptidases"/>
    <property type="match status" value="1"/>
</dbReference>
<dbReference type="GO" id="GO:0030288">
    <property type="term" value="C:outer membrane-bounded periplasmic space"/>
    <property type="evidence" value="ECO:0007669"/>
    <property type="project" value="TreeGrafter"/>
</dbReference>
<evidence type="ECO:0000256" key="2">
    <source>
        <dbReference type="ARBA" id="ARBA00011901"/>
    </source>
</evidence>
<name>A0A1I0ZRI9_9BACT</name>
<dbReference type="EC" id="3.5.1.28" evidence="2"/>
<evidence type="ECO:0000256" key="1">
    <source>
        <dbReference type="ARBA" id="ARBA00001561"/>
    </source>
</evidence>
<sequence>MERSKNKKILLSLILCIPFVFGGFINNETMMPKFRMKKIVLDAGHGGKDPGNVGSRSKEKDINLAVTLLVGKYIKENMPDVQVVYTRKDDSFPTLKERPMIANNNKADLFVSIHSNSAPNKSAFGTETFVMGTKHFDANFDIVKRENSVILLEDNYEENYEGFDPSSPESYMMFNLMSKVHFENSVTLAANVEAQFKDRVGRKSRGVKQGPFYVLWTPSMPSVLVELGFLSNTEEERFLMSQEGKEYMASAIYRSIRDYKESIEKN</sequence>
<evidence type="ECO:0000259" key="4">
    <source>
        <dbReference type="SMART" id="SM00646"/>
    </source>
</evidence>
<keyword evidence="3" id="KW-0378">Hydrolase</keyword>